<evidence type="ECO:0000313" key="14">
    <source>
        <dbReference type="Proteomes" id="UP000694700"/>
    </source>
</evidence>
<dbReference type="GO" id="GO:0010774">
    <property type="term" value="P:meiotic strand invasion involved in reciprocal meiotic recombination"/>
    <property type="evidence" value="ECO:0007669"/>
    <property type="project" value="TreeGrafter"/>
</dbReference>
<name>A0A8C1X9J6_CYPCA</name>
<dbReference type="PANTHER" id="PTHR15938:SF0">
    <property type="entry name" value="HOMOLOGOUS-PAIRING PROTEIN 2 HOMOLOG"/>
    <property type="match status" value="1"/>
</dbReference>
<keyword evidence="7" id="KW-0469">Meiosis</keyword>
<evidence type="ECO:0000256" key="1">
    <source>
        <dbReference type="ARBA" id="ARBA00004123"/>
    </source>
</evidence>
<dbReference type="GO" id="GO:0120230">
    <property type="term" value="F:recombinase activator activity"/>
    <property type="evidence" value="ECO:0007669"/>
    <property type="project" value="TreeGrafter"/>
</dbReference>
<evidence type="ECO:0000256" key="8">
    <source>
        <dbReference type="ARBA" id="ARBA00077080"/>
    </source>
</evidence>
<feature type="domain" description="Homologous-pairing protein 2 winged helix" evidence="11">
    <location>
        <begin position="11"/>
        <end position="69"/>
    </location>
</feature>
<evidence type="ECO:0000313" key="13">
    <source>
        <dbReference type="Ensembl" id="ENSCCRP00015077697.1"/>
    </source>
</evidence>
<dbReference type="Proteomes" id="UP000694700">
    <property type="component" value="Unplaced"/>
</dbReference>
<dbReference type="GO" id="GO:0000794">
    <property type="term" value="C:condensed nuclear chromosome"/>
    <property type="evidence" value="ECO:0007669"/>
    <property type="project" value="TreeGrafter"/>
</dbReference>
<evidence type="ECO:0000256" key="4">
    <source>
        <dbReference type="ARBA" id="ARBA00023054"/>
    </source>
</evidence>
<keyword evidence="4 10" id="KW-0175">Coiled coil</keyword>
<evidence type="ECO:0000256" key="3">
    <source>
        <dbReference type="ARBA" id="ARBA00016093"/>
    </source>
</evidence>
<dbReference type="Ensembl" id="ENSCCRT00015080240.1">
    <property type="protein sequence ID" value="ENSCCRP00015077697.1"/>
    <property type="gene ID" value="ENSCCRG00015031486.1"/>
</dbReference>
<dbReference type="Pfam" id="PF18517">
    <property type="entry name" value="LZ3wCH"/>
    <property type="match status" value="1"/>
</dbReference>
<accession>A0A8C1X9J6</accession>
<evidence type="ECO:0000256" key="10">
    <source>
        <dbReference type="SAM" id="Coils"/>
    </source>
</evidence>
<evidence type="ECO:0000256" key="9">
    <source>
        <dbReference type="ARBA" id="ARBA00078996"/>
    </source>
</evidence>
<dbReference type="InterPro" id="IPR010776">
    <property type="entry name" value="Hop2_WH_dom"/>
</dbReference>
<dbReference type="InterPro" id="IPR040661">
    <property type="entry name" value="LZ3wCH"/>
</dbReference>
<gene>
    <name evidence="13" type="primary">LOC109052979</name>
</gene>
<proteinExistence type="inferred from homology"/>
<dbReference type="InterPro" id="IPR036388">
    <property type="entry name" value="WH-like_DNA-bd_sf"/>
</dbReference>
<evidence type="ECO:0000256" key="2">
    <source>
        <dbReference type="ARBA" id="ARBA00007922"/>
    </source>
</evidence>
<dbReference type="PANTHER" id="PTHR15938">
    <property type="entry name" value="TBP-1 INTERACTING PROTEIN"/>
    <property type="match status" value="1"/>
</dbReference>
<sequence length="289" mass="32838">MSKKDSAGVAQILAYLNEKNRPFSAQDVFSNLQKQCGLGKTAVVKAMEQLAQEGKIQEKVYGKQKIYFADQSQFADVSDAELKKMDARIAEISTEVQTISQSCRQLDTELKELNSSLTTAELKAQIQELQAECSGYRERLDEIKSAKNHVTPEERQKVYKERDTYVKEWRKRKRLVTDMVEAILEGYPKSKKQFLVRHFLRTGFLTAKPVKADFYTSASDLHRRLCVSFHLYFCVVVRVDVQYTCKLVCSVHGHVAGVTHSTTTKAEEAAARLRISIAVTVANKYQIII</sequence>
<evidence type="ECO:0000259" key="11">
    <source>
        <dbReference type="Pfam" id="PF07106"/>
    </source>
</evidence>
<evidence type="ECO:0000259" key="12">
    <source>
        <dbReference type="Pfam" id="PF18517"/>
    </source>
</evidence>
<protein>
    <recommendedName>
        <fullName evidence="3">Homologous-pairing protein 2 homolog</fullName>
    </recommendedName>
    <alternativeName>
        <fullName evidence="8">PSMC3-interacting protein</fullName>
    </alternativeName>
    <alternativeName>
        <fullName evidence="9">Proteasome 26S ATPase subunit 3-interacting protein</fullName>
    </alternativeName>
</protein>
<dbReference type="Gene3D" id="1.10.287.1490">
    <property type="match status" value="1"/>
</dbReference>
<dbReference type="GO" id="GO:0120231">
    <property type="term" value="C:DNA recombinase auxiliary factor complex"/>
    <property type="evidence" value="ECO:0007669"/>
    <property type="project" value="TreeGrafter"/>
</dbReference>
<dbReference type="GO" id="GO:0007129">
    <property type="term" value="P:homologous chromosome pairing at meiosis"/>
    <property type="evidence" value="ECO:0007669"/>
    <property type="project" value="TreeGrafter"/>
</dbReference>
<dbReference type="FunFam" id="1.10.10.10:FF:000394">
    <property type="entry name" value="Homologous-pairing protein 2 homolog"/>
    <property type="match status" value="1"/>
</dbReference>
<evidence type="ECO:0000256" key="7">
    <source>
        <dbReference type="ARBA" id="ARBA00023254"/>
    </source>
</evidence>
<feature type="domain" description="Leucine zipper with capping helix" evidence="12">
    <location>
        <begin position="150"/>
        <end position="194"/>
    </location>
</feature>
<evidence type="ECO:0000256" key="5">
    <source>
        <dbReference type="ARBA" id="ARBA00023172"/>
    </source>
</evidence>
<keyword evidence="5" id="KW-0233">DNA recombination</keyword>
<comment type="subcellular location">
    <subcellularLocation>
        <location evidence="1">Nucleus</location>
    </subcellularLocation>
</comment>
<dbReference type="Pfam" id="PF07106">
    <property type="entry name" value="WHD_TBPIP"/>
    <property type="match status" value="1"/>
</dbReference>
<dbReference type="GO" id="GO:0003690">
    <property type="term" value="F:double-stranded DNA binding"/>
    <property type="evidence" value="ECO:0007669"/>
    <property type="project" value="TreeGrafter"/>
</dbReference>
<evidence type="ECO:0000256" key="6">
    <source>
        <dbReference type="ARBA" id="ARBA00023242"/>
    </source>
</evidence>
<organism evidence="13 14">
    <name type="scientific">Cyprinus carpio</name>
    <name type="common">Common carp</name>
    <dbReference type="NCBI Taxonomy" id="7962"/>
    <lineage>
        <taxon>Eukaryota</taxon>
        <taxon>Metazoa</taxon>
        <taxon>Chordata</taxon>
        <taxon>Craniata</taxon>
        <taxon>Vertebrata</taxon>
        <taxon>Euteleostomi</taxon>
        <taxon>Actinopterygii</taxon>
        <taxon>Neopterygii</taxon>
        <taxon>Teleostei</taxon>
        <taxon>Ostariophysi</taxon>
        <taxon>Cypriniformes</taxon>
        <taxon>Cyprinidae</taxon>
        <taxon>Cyprininae</taxon>
        <taxon>Cyprinus</taxon>
    </lineage>
</organism>
<dbReference type="GO" id="GO:0000709">
    <property type="term" value="P:meiotic joint molecule formation"/>
    <property type="evidence" value="ECO:0007669"/>
    <property type="project" value="TreeGrafter"/>
</dbReference>
<feature type="coiled-coil region" evidence="10">
    <location>
        <begin position="103"/>
        <end position="146"/>
    </location>
</feature>
<keyword evidence="6" id="KW-0539">Nucleus</keyword>
<dbReference type="Gene3D" id="1.10.10.10">
    <property type="entry name" value="Winged helix-like DNA-binding domain superfamily/Winged helix DNA-binding domain"/>
    <property type="match status" value="1"/>
</dbReference>
<comment type="similarity">
    <text evidence="2">Belongs to the HOP2 family.</text>
</comment>
<reference evidence="13" key="1">
    <citation type="submission" date="2025-08" db="UniProtKB">
        <authorList>
            <consortium name="Ensembl"/>
        </authorList>
    </citation>
    <scope>IDENTIFICATION</scope>
</reference>
<dbReference type="AlphaFoldDB" id="A0A8C1X9J6"/>